<dbReference type="Pfam" id="PF02935">
    <property type="entry name" value="COX7C"/>
    <property type="match status" value="1"/>
</dbReference>
<keyword evidence="6" id="KW-0999">Mitochondrion inner membrane</keyword>
<evidence type="ECO:0000256" key="5">
    <source>
        <dbReference type="ARBA" id="ARBA00022692"/>
    </source>
</evidence>
<sequence>MKALTRLIQTTRRFSASSVCMRSEGVWQQKGVPGKATRGFSTSATRKSAQAWQQRGVPGATLPVNINNRYSLLGWFIVFFGSGLAAPFIIVRYQMLKD</sequence>
<evidence type="ECO:0000256" key="3">
    <source>
        <dbReference type="ARBA" id="ARBA00010514"/>
    </source>
</evidence>
<evidence type="ECO:0000256" key="7">
    <source>
        <dbReference type="ARBA" id="ARBA00022946"/>
    </source>
</evidence>
<dbReference type="SUPFAM" id="SSF81427">
    <property type="entry name" value="Mitochondrial cytochrome c oxidase subunit VIIc (aka VIIIa)"/>
    <property type="match status" value="1"/>
</dbReference>
<accession>A0AAD9PBB3</accession>
<evidence type="ECO:0000256" key="8">
    <source>
        <dbReference type="ARBA" id="ARBA00022989"/>
    </source>
</evidence>
<reference evidence="13" key="1">
    <citation type="journal article" date="2023" name="Mol. Biol. Evol.">
        <title>Third-Generation Sequencing Reveals the Adaptive Role of the Epigenome in Three Deep-Sea Polychaetes.</title>
        <authorList>
            <person name="Perez M."/>
            <person name="Aroh O."/>
            <person name="Sun Y."/>
            <person name="Lan Y."/>
            <person name="Juniper S.K."/>
            <person name="Young C.R."/>
            <person name="Angers B."/>
            <person name="Qian P.Y."/>
        </authorList>
    </citation>
    <scope>NUCLEOTIDE SEQUENCE</scope>
    <source>
        <strain evidence="13">R07B-5</strain>
    </source>
</reference>
<evidence type="ECO:0000256" key="4">
    <source>
        <dbReference type="ARBA" id="ARBA00017004"/>
    </source>
</evidence>
<keyword evidence="7" id="KW-0809">Transit peptide</keyword>
<dbReference type="PANTHER" id="PTHR13313:SF0">
    <property type="entry name" value="CYTOCHROME C OXIDASE SUBUNIT 7C, MITOCHONDRIAL"/>
    <property type="match status" value="1"/>
</dbReference>
<comment type="subcellular location">
    <subcellularLocation>
        <location evidence="1">Mitochondrion inner membrane</location>
        <topology evidence="1">Single-pass membrane protein</topology>
    </subcellularLocation>
</comment>
<dbReference type="InterPro" id="IPR036636">
    <property type="entry name" value="COX7C/Cox8_sf"/>
</dbReference>
<dbReference type="CDD" id="cd00929">
    <property type="entry name" value="Cyt_c_Oxidase_VIIc"/>
    <property type="match status" value="1"/>
</dbReference>
<dbReference type="GO" id="GO:0045277">
    <property type="term" value="C:respiratory chain complex IV"/>
    <property type="evidence" value="ECO:0007669"/>
    <property type="project" value="InterPro"/>
</dbReference>
<comment type="caution">
    <text evidence="13">The sequence shown here is derived from an EMBL/GenBank/DDBJ whole genome shotgun (WGS) entry which is preliminary data.</text>
</comment>
<evidence type="ECO:0000256" key="6">
    <source>
        <dbReference type="ARBA" id="ARBA00022792"/>
    </source>
</evidence>
<protein>
    <recommendedName>
        <fullName evidence="4">Cytochrome c oxidase subunit 7C, mitochondrial</fullName>
    </recommendedName>
    <alternativeName>
        <fullName evidence="11">Cytochrome c oxidase polypeptide VIIc</fullName>
    </alternativeName>
</protein>
<dbReference type="PANTHER" id="PTHR13313">
    <property type="entry name" value="CYTOCHROME C OXIDASE SUBUNIT VIIC"/>
    <property type="match status" value="1"/>
</dbReference>
<dbReference type="Gene3D" id="4.10.49.10">
    <property type="entry name" value="Cytochrome c oxidase subunit VIIc"/>
    <property type="match status" value="1"/>
</dbReference>
<dbReference type="Proteomes" id="UP001209878">
    <property type="component" value="Unassembled WGS sequence"/>
</dbReference>
<evidence type="ECO:0000256" key="2">
    <source>
        <dbReference type="ARBA" id="ARBA00004673"/>
    </source>
</evidence>
<comment type="pathway">
    <text evidence="2">Energy metabolism; oxidative phosphorylation.</text>
</comment>
<gene>
    <name evidence="13" type="ORF">NP493_48g04033</name>
</gene>
<evidence type="ECO:0000256" key="1">
    <source>
        <dbReference type="ARBA" id="ARBA00004434"/>
    </source>
</evidence>
<evidence type="ECO:0000256" key="10">
    <source>
        <dbReference type="ARBA" id="ARBA00023136"/>
    </source>
</evidence>
<organism evidence="13 14">
    <name type="scientific">Ridgeia piscesae</name>
    <name type="common">Tubeworm</name>
    <dbReference type="NCBI Taxonomy" id="27915"/>
    <lineage>
        <taxon>Eukaryota</taxon>
        <taxon>Metazoa</taxon>
        <taxon>Spiralia</taxon>
        <taxon>Lophotrochozoa</taxon>
        <taxon>Annelida</taxon>
        <taxon>Polychaeta</taxon>
        <taxon>Sedentaria</taxon>
        <taxon>Canalipalpata</taxon>
        <taxon>Sabellida</taxon>
        <taxon>Siboglinidae</taxon>
        <taxon>Ridgeia</taxon>
    </lineage>
</organism>
<evidence type="ECO:0000256" key="12">
    <source>
        <dbReference type="SAM" id="Phobius"/>
    </source>
</evidence>
<keyword evidence="8 12" id="KW-1133">Transmembrane helix</keyword>
<keyword evidence="14" id="KW-1185">Reference proteome</keyword>
<evidence type="ECO:0000256" key="9">
    <source>
        <dbReference type="ARBA" id="ARBA00023128"/>
    </source>
</evidence>
<proteinExistence type="inferred from homology"/>
<evidence type="ECO:0000313" key="14">
    <source>
        <dbReference type="Proteomes" id="UP001209878"/>
    </source>
</evidence>
<dbReference type="GO" id="GO:0005743">
    <property type="term" value="C:mitochondrial inner membrane"/>
    <property type="evidence" value="ECO:0007669"/>
    <property type="project" value="UniProtKB-SubCell"/>
</dbReference>
<keyword evidence="10 12" id="KW-0472">Membrane</keyword>
<dbReference type="AlphaFoldDB" id="A0AAD9PBB3"/>
<dbReference type="GO" id="GO:0006123">
    <property type="term" value="P:mitochondrial electron transport, cytochrome c to oxygen"/>
    <property type="evidence" value="ECO:0007669"/>
    <property type="project" value="InterPro"/>
</dbReference>
<dbReference type="FunFam" id="4.10.49.10:FF:000001">
    <property type="entry name" value="Cytochrome c oxidase subunit 7C"/>
    <property type="match status" value="1"/>
</dbReference>
<evidence type="ECO:0000256" key="11">
    <source>
        <dbReference type="ARBA" id="ARBA00031140"/>
    </source>
</evidence>
<dbReference type="InterPro" id="IPR004202">
    <property type="entry name" value="COX7C/Cox8"/>
</dbReference>
<keyword evidence="9" id="KW-0496">Mitochondrion</keyword>
<feature type="transmembrane region" description="Helical" evidence="12">
    <location>
        <begin position="72"/>
        <end position="91"/>
    </location>
</feature>
<name>A0AAD9PBB3_RIDPI</name>
<evidence type="ECO:0000313" key="13">
    <source>
        <dbReference type="EMBL" id="KAK2191669.1"/>
    </source>
</evidence>
<comment type="similarity">
    <text evidence="3">Belongs to the cytochrome c oxidase VIIc family.</text>
</comment>
<keyword evidence="5 12" id="KW-0812">Transmembrane</keyword>
<dbReference type="EMBL" id="JAODUO010000048">
    <property type="protein sequence ID" value="KAK2191669.1"/>
    <property type="molecule type" value="Genomic_DNA"/>
</dbReference>